<reference evidence="1" key="1">
    <citation type="journal article" date="2015" name="Nature">
        <title>Complex archaea that bridge the gap between prokaryotes and eukaryotes.</title>
        <authorList>
            <person name="Spang A."/>
            <person name="Saw J.H."/>
            <person name="Jorgensen S.L."/>
            <person name="Zaremba-Niedzwiedzka K."/>
            <person name="Martijn J."/>
            <person name="Lind A.E."/>
            <person name="van Eijk R."/>
            <person name="Schleper C."/>
            <person name="Guy L."/>
            <person name="Ettema T.J."/>
        </authorList>
    </citation>
    <scope>NUCLEOTIDE SEQUENCE</scope>
</reference>
<organism evidence="1">
    <name type="scientific">marine sediment metagenome</name>
    <dbReference type="NCBI Taxonomy" id="412755"/>
    <lineage>
        <taxon>unclassified sequences</taxon>
        <taxon>metagenomes</taxon>
        <taxon>ecological metagenomes</taxon>
    </lineage>
</organism>
<dbReference type="PROSITE" id="PS51257">
    <property type="entry name" value="PROKAR_LIPOPROTEIN"/>
    <property type="match status" value="1"/>
</dbReference>
<gene>
    <name evidence="1" type="ORF">LCGC14_1953150</name>
</gene>
<evidence type="ECO:0000313" key="1">
    <source>
        <dbReference type="EMBL" id="KKL85590.1"/>
    </source>
</evidence>
<protein>
    <recommendedName>
        <fullName evidence="2">Lipoprotein</fullName>
    </recommendedName>
</protein>
<dbReference type="AlphaFoldDB" id="A0A0F9HV64"/>
<name>A0A0F9HV64_9ZZZZ</name>
<evidence type="ECO:0008006" key="2">
    <source>
        <dbReference type="Google" id="ProtNLM"/>
    </source>
</evidence>
<accession>A0A0F9HV64</accession>
<proteinExistence type="predicted"/>
<comment type="caution">
    <text evidence="1">The sequence shown here is derived from an EMBL/GenBank/DDBJ whole genome shotgun (WGS) entry which is preliminary data.</text>
</comment>
<sequence length="62" mass="6587">MKYIWIVLFAFVVGCASVPPGAPEPEPDGPMGYPPEVGDLCSSDAAHKYAEPQGVSNAKCYK</sequence>
<dbReference type="EMBL" id="LAZR01021362">
    <property type="protein sequence ID" value="KKL85590.1"/>
    <property type="molecule type" value="Genomic_DNA"/>
</dbReference>
<feature type="non-terminal residue" evidence="1">
    <location>
        <position position="62"/>
    </location>
</feature>